<dbReference type="Proteomes" id="UP000015105">
    <property type="component" value="Chromosome 1D"/>
</dbReference>
<evidence type="ECO:0008006" key="3">
    <source>
        <dbReference type="Google" id="ProtNLM"/>
    </source>
</evidence>
<dbReference type="PANTHER" id="PTHR45631">
    <property type="entry name" value="OS07G0107800 PROTEIN-RELATED"/>
    <property type="match status" value="1"/>
</dbReference>
<evidence type="ECO:0000313" key="2">
    <source>
        <dbReference type="Proteomes" id="UP000015105"/>
    </source>
</evidence>
<proteinExistence type="predicted"/>
<dbReference type="EnsemblPlants" id="AET1Gv20067400.1">
    <property type="protein sequence ID" value="AET1Gv20067400.1"/>
    <property type="gene ID" value="AET1Gv20067400"/>
</dbReference>
<protein>
    <recommendedName>
        <fullName evidence="3">Serine-threonine/tyrosine-protein kinase catalytic domain-containing protein</fullName>
    </recommendedName>
</protein>
<dbReference type="InterPro" id="IPR011009">
    <property type="entry name" value="Kinase-like_dom_sf"/>
</dbReference>
<dbReference type="Gene3D" id="1.10.510.10">
    <property type="entry name" value="Transferase(Phosphotransferase) domain 1"/>
    <property type="match status" value="1"/>
</dbReference>
<reference evidence="2" key="2">
    <citation type="journal article" date="2017" name="Nat. Plants">
        <title>The Aegilops tauschii genome reveals multiple impacts of transposons.</title>
        <authorList>
            <person name="Zhao G."/>
            <person name="Zou C."/>
            <person name="Li K."/>
            <person name="Wang K."/>
            <person name="Li T."/>
            <person name="Gao L."/>
            <person name="Zhang X."/>
            <person name="Wang H."/>
            <person name="Yang Z."/>
            <person name="Liu X."/>
            <person name="Jiang W."/>
            <person name="Mao L."/>
            <person name="Kong X."/>
            <person name="Jiao Y."/>
            <person name="Jia J."/>
        </authorList>
    </citation>
    <scope>NUCLEOTIDE SEQUENCE [LARGE SCALE GENOMIC DNA]</scope>
    <source>
        <strain evidence="2">cv. AL8/78</strain>
    </source>
</reference>
<dbReference type="PANTHER" id="PTHR45631:SF156">
    <property type="entry name" value="PROTEIN KINASE DOMAIN-CONTAINING PROTEIN"/>
    <property type="match status" value="1"/>
</dbReference>
<organism evidence="1 2">
    <name type="scientific">Aegilops tauschii subsp. strangulata</name>
    <name type="common">Goatgrass</name>
    <dbReference type="NCBI Taxonomy" id="200361"/>
    <lineage>
        <taxon>Eukaryota</taxon>
        <taxon>Viridiplantae</taxon>
        <taxon>Streptophyta</taxon>
        <taxon>Embryophyta</taxon>
        <taxon>Tracheophyta</taxon>
        <taxon>Spermatophyta</taxon>
        <taxon>Magnoliopsida</taxon>
        <taxon>Liliopsida</taxon>
        <taxon>Poales</taxon>
        <taxon>Poaceae</taxon>
        <taxon>BOP clade</taxon>
        <taxon>Pooideae</taxon>
        <taxon>Triticodae</taxon>
        <taxon>Triticeae</taxon>
        <taxon>Triticinae</taxon>
        <taxon>Aegilops</taxon>
    </lineage>
</organism>
<dbReference type="Gramene" id="AET1Gv20067400.1">
    <property type="protein sequence ID" value="AET1Gv20067400.1"/>
    <property type="gene ID" value="AET1Gv20067400"/>
</dbReference>
<name>A0A452XMR7_AEGTS</name>
<accession>A0A452XMR7</accession>
<reference evidence="2" key="1">
    <citation type="journal article" date="2014" name="Science">
        <title>Ancient hybridizations among the ancestral genomes of bread wheat.</title>
        <authorList>
            <consortium name="International Wheat Genome Sequencing Consortium,"/>
            <person name="Marcussen T."/>
            <person name="Sandve S.R."/>
            <person name="Heier L."/>
            <person name="Spannagl M."/>
            <person name="Pfeifer M."/>
            <person name="Jakobsen K.S."/>
            <person name="Wulff B.B."/>
            <person name="Steuernagel B."/>
            <person name="Mayer K.F."/>
            <person name="Olsen O.A."/>
        </authorList>
    </citation>
    <scope>NUCLEOTIDE SEQUENCE [LARGE SCALE GENOMIC DNA]</scope>
    <source>
        <strain evidence="2">cv. AL8/78</strain>
    </source>
</reference>
<dbReference type="STRING" id="200361.A0A452XMR7"/>
<sequence length="117" mass="12640">LELVTGKPAILSEPEPTNIIHWVQQRLTQGNIEGVVDAQLHGAYNVNGVWKVAEIALKCTTQASVQRPTMGDVVAQLHECVELEESRTRDFNSGGSSNSAFGMELRMPTVATGPVVL</sequence>
<dbReference type="AlphaFoldDB" id="A0A452XMR7"/>
<reference evidence="1" key="4">
    <citation type="submission" date="2019-03" db="UniProtKB">
        <authorList>
            <consortium name="EnsemblPlants"/>
        </authorList>
    </citation>
    <scope>IDENTIFICATION</scope>
</reference>
<keyword evidence="2" id="KW-1185">Reference proteome</keyword>
<reference evidence="1" key="5">
    <citation type="journal article" date="2021" name="G3 (Bethesda)">
        <title>Aegilops tauschii genome assembly Aet v5.0 features greater sequence contiguity and improved annotation.</title>
        <authorList>
            <person name="Wang L."/>
            <person name="Zhu T."/>
            <person name="Rodriguez J.C."/>
            <person name="Deal K.R."/>
            <person name="Dubcovsky J."/>
            <person name="McGuire P.E."/>
            <person name="Lux T."/>
            <person name="Spannagl M."/>
            <person name="Mayer K.F.X."/>
            <person name="Baldrich P."/>
            <person name="Meyers B.C."/>
            <person name="Huo N."/>
            <person name="Gu Y.Q."/>
            <person name="Zhou H."/>
            <person name="Devos K.M."/>
            <person name="Bennetzen J.L."/>
            <person name="Unver T."/>
            <person name="Budak H."/>
            <person name="Gulick P.J."/>
            <person name="Galiba G."/>
            <person name="Kalapos B."/>
            <person name="Nelson D.R."/>
            <person name="Li P."/>
            <person name="You F.M."/>
            <person name="Luo M.C."/>
            <person name="Dvorak J."/>
        </authorList>
    </citation>
    <scope>NUCLEOTIDE SEQUENCE [LARGE SCALE GENOMIC DNA]</scope>
    <source>
        <strain evidence="1">cv. AL8/78</strain>
    </source>
</reference>
<reference evidence="1" key="3">
    <citation type="journal article" date="2017" name="Nature">
        <title>Genome sequence of the progenitor of the wheat D genome Aegilops tauschii.</title>
        <authorList>
            <person name="Luo M.C."/>
            <person name="Gu Y.Q."/>
            <person name="Puiu D."/>
            <person name="Wang H."/>
            <person name="Twardziok S.O."/>
            <person name="Deal K.R."/>
            <person name="Huo N."/>
            <person name="Zhu T."/>
            <person name="Wang L."/>
            <person name="Wang Y."/>
            <person name="McGuire P.E."/>
            <person name="Liu S."/>
            <person name="Long H."/>
            <person name="Ramasamy R.K."/>
            <person name="Rodriguez J.C."/>
            <person name="Van S.L."/>
            <person name="Yuan L."/>
            <person name="Wang Z."/>
            <person name="Xia Z."/>
            <person name="Xiao L."/>
            <person name="Anderson O.D."/>
            <person name="Ouyang S."/>
            <person name="Liang Y."/>
            <person name="Zimin A.V."/>
            <person name="Pertea G."/>
            <person name="Qi P."/>
            <person name="Bennetzen J.L."/>
            <person name="Dai X."/>
            <person name="Dawson M.W."/>
            <person name="Muller H.G."/>
            <person name="Kugler K."/>
            <person name="Rivarola-Duarte L."/>
            <person name="Spannagl M."/>
            <person name="Mayer K.F.X."/>
            <person name="Lu F.H."/>
            <person name="Bevan M.W."/>
            <person name="Leroy P."/>
            <person name="Li P."/>
            <person name="You F.M."/>
            <person name="Sun Q."/>
            <person name="Liu Z."/>
            <person name="Lyons E."/>
            <person name="Wicker T."/>
            <person name="Salzberg S.L."/>
            <person name="Devos K.M."/>
            <person name="Dvorak J."/>
        </authorList>
    </citation>
    <scope>NUCLEOTIDE SEQUENCE [LARGE SCALE GENOMIC DNA]</scope>
    <source>
        <strain evidence="1">cv. AL8/78</strain>
    </source>
</reference>
<evidence type="ECO:0000313" key="1">
    <source>
        <dbReference type="EnsemblPlants" id="AET1Gv20067400.1"/>
    </source>
</evidence>
<dbReference type="SUPFAM" id="SSF56112">
    <property type="entry name" value="Protein kinase-like (PK-like)"/>
    <property type="match status" value="1"/>
</dbReference>